<sequence>MENTLNIIDDFDISANVFQPFDISNCILPPDLERCETIREYFYYTGYTGPTGPTGMTGPRGISKQENTFMTVYNTTLQHVLPNSPVIFETNKCCYGSCFHSPNTSQIYIWRTGYYSIYINLFHLESSQFSLYKNGKIVPGTALGSLSGSTQLSNSFILCIQDSDMTTQTPHSPSGYACVIELFNNTLYYPYITLYDASSIGFSTPQINANITISFLSE</sequence>
<protein>
    <recommendedName>
        <fullName evidence="2">Collagen-like protein</fullName>
    </recommendedName>
</protein>
<dbReference type="EMBL" id="MN740892">
    <property type="protein sequence ID" value="QHU16917.1"/>
    <property type="molecule type" value="Genomic_DNA"/>
</dbReference>
<evidence type="ECO:0000313" key="1">
    <source>
        <dbReference type="EMBL" id="QHU16917.1"/>
    </source>
</evidence>
<dbReference type="Gene3D" id="2.60.120.40">
    <property type="match status" value="1"/>
</dbReference>
<reference evidence="1" key="1">
    <citation type="journal article" date="2020" name="Nature">
        <title>Giant virus diversity and host interactions through global metagenomics.</title>
        <authorList>
            <person name="Schulz F."/>
            <person name="Roux S."/>
            <person name="Paez-Espino D."/>
            <person name="Jungbluth S."/>
            <person name="Walsh D.A."/>
            <person name="Denef V.J."/>
            <person name="McMahon K.D."/>
            <person name="Konstantinidis K.T."/>
            <person name="Eloe-Fadrosh E.A."/>
            <person name="Kyrpides N.C."/>
            <person name="Woyke T."/>
        </authorList>
    </citation>
    <scope>NUCLEOTIDE SEQUENCE</scope>
    <source>
        <strain evidence="1">GVMAG-S-3300012000-53</strain>
    </source>
</reference>
<proteinExistence type="predicted"/>
<dbReference type="InterPro" id="IPR008983">
    <property type="entry name" value="Tumour_necrosis_fac-like_dom"/>
</dbReference>
<evidence type="ECO:0008006" key="2">
    <source>
        <dbReference type="Google" id="ProtNLM"/>
    </source>
</evidence>
<dbReference type="AlphaFoldDB" id="A0A6C0KJB4"/>
<organism evidence="1">
    <name type="scientific">viral metagenome</name>
    <dbReference type="NCBI Taxonomy" id="1070528"/>
    <lineage>
        <taxon>unclassified sequences</taxon>
        <taxon>metagenomes</taxon>
        <taxon>organismal metagenomes</taxon>
    </lineage>
</organism>
<name>A0A6C0KJB4_9ZZZZ</name>
<accession>A0A6C0KJB4</accession>